<organism evidence="2 3">
    <name type="scientific">Apatococcus lobatus</name>
    <dbReference type="NCBI Taxonomy" id="904363"/>
    <lineage>
        <taxon>Eukaryota</taxon>
        <taxon>Viridiplantae</taxon>
        <taxon>Chlorophyta</taxon>
        <taxon>core chlorophytes</taxon>
        <taxon>Trebouxiophyceae</taxon>
        <taxon>Chlorellales</taxon>
        <taxon>Chlorellaceae</taxon>
        <taxon>Apatococcus</taxon>
    </lineage>
</organism>
<keyword evidence="3" id="KW-1185">Reference proteome</keyword>
<proteinExistence type="predicted"/>
<reference evidence="2 3" key="1">
    <citation type="journal article" date="2024" name="Nat. Commun.">
        <title>Phylogenomics reveals the evolutionary origins of lichenization in chlorophyte algae.</title>
        <authorList>
            <person name="Puginier C."/>
            <person name="Libourel C."/>
            <person name="Otte J."/>
            <person name="Skaloud P."/>
            <person name="Haon M."/>
            <person name="Grisel S."/>
            <person name="Petersen M."/>
            <person name="Berrin J.G."/>
            <person name="Delaux P.M."/>
            <person name="Dal Grande F."/>
            <person name="Keller J."/>
        </authorList>
    </citation>
    <scope>NUCLEOTIDE SEQUENCE [LARGE SCALE GENOMIC DNA]</scope>
    <source>
        <strain evidence="2 3">SAG 2145</strain>
    </source>
</reference>
<dbReference type="AlphaFoldDB" id="A0AAW1QL14"/>
<evidence type="ECO:0000313" key="3">
    <source>
        <dbReference type="Proteomes" id="UP001438707"/>
    </source>
</evidence>
<evidence type="ECO:0000256" key="1">
    <source>
        <dbReference type="SAM" id="MobiDB-lite"/>
    </source>
</evidence>
<feature type="compositionally biased region" description="Pro residues" evidence="1">
    <location>
        <begin position="62"/>
        <end position="72"/>
    </location>
</feature>
<sequence>MLAARSRPNATPAPPYSSLPLLLPPRAPALQLERDQFSFSLLRYDSNPNGAEKPSATFLPTSPNPSRSPPHPRLGYQYEML</sequence>
<dbReference type="Proteomes" id="UP001438707">
    <property type="component" value="Unassembled WGS sequence"/>
</dbReference>
<evidence type="ECO:0000313" key="2">
    <source>
        <dbReference type="EMBL" id="KAK9822108.1"/>
    </source>
</evidence>
<protein>
    <submittedName>
        <fullName evidence="2">Uncharacterized protein</fullName>
    </submittedName>
</protein>
<feature type="compositionally biased region" description="Pro residues" evidence="1">
    <location>
        <begin position="11"/>
        <end position="20"/>
    </location>
</feature>
<comment type="caution">
    <text evidence="2">The sequence shown here is derived from an EMBL/GenBank/DDBJ whole genome shotgun (WGS) entry which is preliminary data.</text>
</comment>
<accession>A0AAW1QL14</accession>
<feature type="region of interest" description="Disordered" evidence="1">
    <location>
        <begin position="43"/>
        <end position="81"/>
    </location>
</feature>
<dbReference type="EMBL" id="JALJOS010000034">
    <property type="protein sequence ID" value="KAK9822108.1"/>
    <property type="molecule type" value="Genomic_DNA"/>
</dbReference>
<gene>
    <name evidence="2" type="ORF">WJX74_008165</name>
</gene>
<name>A0AAW1QL14_9CHLO</name>
<feature type="region of interest" description="Disordered" evidence="1">
    <location>
        <begin position="1"/>
        <end position="20"/>
    </location>
</feature>